<dbReference type="NCBIfam" id="TIGR00180">
    <property type="entry name" value="parB_part"/>
    <property type="match status" value="1"/>
</dbReference>
<feature type="domain" description="ParB-like N-terminal" evidence="4">
    <location>
        <begin position="37"/>
        <end position="127"/>
    </location>
</feature>
<sequence>MSKKVLGRGLAALLSDAKNDINSASDEGASKIVGKTAEIDIQTISANPFQPRTQFSEEHLEELAASIRQFGVIQPITVRKTGFNSFQLISGERRFRAARLAGLTHIPAYIRLANDQEMLEMALIENIQRRDLDPIEVATSFRQLIDSCHLTQEQMSERVGKKRSTITNYLRLLRLEPVIQAGMRDGILSMGHGRALINVEDPDAQMRIYQKIVEGNLSVRQTEKLVKDYQEGRLDDKKPEGQKTDATALPQEWAEAAKSLGETLKAKIDVRVNAKGRGRIVIPFSSREDFERLKNLLEKN</sequence>
<evidence type="ECO:0000313" key="5">
    <source>
        <dbReference type="EMBL" id="HIT97512.1"/>
    </source>
</evidence>
<evidence type="ECO:0000259" key="4">
    <source>
        <dbReference type="SMART" id="SM00470"/>
    </source>
</evidence>
<dbReference type="Pfam" id="PF02195">
    <property type="entry name" value="ParB_N"/>
    <property type="match status" value="1"/>
</dbReference>
<dbReference type="InterPro" id="IPR004437">
    <property type="entry name" value="ParB/RepB/Spo0J"/>
</dbReference>
<name>A0A9D1HAS2_9FLAO</name>
<evidence type="ECO:0000313" key="6">
    <source>
        <dbReference type="Proteomes" id="UP000824161"/>
    </source>
</evidence>
<dbReference type="InterPro" id="IPR036086">
    <property type="entry name" value="ParB/Sulfiredoxin_sf"/>
</dbReference>
<dbReference type="Pfam" id="PF17762">
    <property type="entry name" value="HTH_ParB"/>
    <property type="match status" value="1"/>
</dbReference>
<gene>
    <name evidence="5" type="ORF">IAC44_01595</name>
</gene>
<keyword evidence="3" id="KW-0238">DNA-binding</keyword>
<comment type="similarity">
    <text evidence="1">Belongs to the ParB family.</text>
</comment>
<reference evidence="5" key="2">
    <citation type="journal article" date="2021" name="PeerJ">
        <title>Extensive microbial diversity within the chicken gut microbiome revealed by metagenomics and culture.</title>
        <authorList>
            <person name="Gilroy R."/>
            <person name="Ravi A."/>
            <person name="Getino M."/>
            <person name="Pursley I."/>
            <person name="Horton D.L."/>
            <person name="Alikhan N.F."/>
            <person name="Baker D."/>
            <person name="Gharbi K."/>
            <person name="Hall N."/>
            <person name="Watson M."/>
            <person name="Adriaenssens E.M."/>
            <person name="Foster-Nyarko E."/>
            <person name="Jarju S."/>
            <person name="Secka A."/>
            <person name="Antonio M."/>
            <person name="Oren A."/>
            <person name="Chaudhuri R.R."/>
            <person name="La Ragione R."/>
            <person name="Hildebrand F."/>
            <person name="Pallen M.J."/>
        </authorList>
    </citation>
    <scope>NUCLEOTIDE SEQUENCE</scope>
    <source>
        <strain evidence="5">1383</strain>
    </source>
</reference>
<dbReference type="InterPro" id="IPR057240">
    <property type="entry name" value="ParB_dimer_C"/>
</dbReference>
<dbReference type="InterPro" id="IPR001387">
    <property type="entry name" value="Cro/C1-type_HTH"/>
</dbReference>
<dbReference type="CDD" id="cd00093">
    <property type="entry name" value="HTH_XRE"/>
    <property type="match status" value="1"/>
</dbReference>
<dbReference type="SMART" id="SM00470">
    <property type="entry name" value="ParB"/>
    <property type="match status" value="1"/>
</dbReference>
<dbReference type="InterPro" id="IPR003115">
    <property type="entry name" value="ParB_N"/>
</dbReference>
<proteinExistence type="inferred from homology"/>
<dbReference type="InterPro" id="IPR050336">
    <property type="entry name" value="Chromosome_partition/occlusion"/>
</dbReference>
<dbReference type="SUPFAM" id="SSF109709">
    <property type="entry name" value="KorB DNA-binding domain-like"/>
    <property type="match status" value="1"/>
</dbReference>
<organism evidence="5 6">
    <name type="scientific">Candidatus Merdimorpha stercoravium</name>
    <dbReference type="NCBI Taxonomy" id="2840863"/>
    <lineage>
        <taxon>Bacteria</taxon>
        <taxon>Pseudomonadati</taxon>
        <taxon>Bacteroidota</taxon>
        <taxon>Flavobacteriia</taxon>
        <taxon>Flavobacteriales</taxon>
        <taxon>Candidatus Merdimorpha</taxon>
    </lineage>
</organism>
<dbReference type="GO" id="GO:0005694">
    <property type="term" value="C:chromosome"/>
    <property type="evidence" value="ECO:0007669"/>
    <property type="project" value="TreeGrafter"/>
</dbReference>
<evidence type="ECO:0000256" key="3">
    <source>
        <dbReference type="ARBA" id="ARBA00023125"/>
    </source>
</evidence>
<reference evidence="5" key="1">
    <citation type="submission" date="2020-10" db="EMBL/GenBank/DDBJ databases">
        <authorList>
            <person name="Gilroy R."/>
        </authorList>
    </citation>
    <scope>NUCLEOTIDE SEQUENCE</scope>
    <source>
        <strain evidence="5">1383</strain>
    </source>
</reference>
<dbReference type="EMBL" id="DVLY01000038">
    <property type="protein sequence ID" value="HIT97512.1"/>
    <property type="molecule type" value="Genomic_DNA"/>
</dbReference>
<evidence type="ECO:0000256" key="1">
    <source>
        <dbReference type="ARBA" id="ARBA00006295"/>
    </source>
</evidence>
<dbReference type="FunFam" id="3.90.1530.30:FF:000001">
    <property type="entry name" value="Chromosome partitioning protein ParB"/>
    <property type="match status" value="1"/>
</dbReference>
<dbReference type="Proteomes" id="UP000824161">
    <property type="component" value="Unassembled WGS sequence"/>
</dbReference>
<dbReference type="Gene3D" id="3.90.1530.30">
    <property type="match status" value="1"/>
</dbReference>
<dbReference type="Pfam" id="PF23552">
    <property type="entry name" value="ParB_C"/>
    <property type="match status" value="1"/>
</dbReference>
<comment type="caution">
    <text evidence="5">The sequence shown here is derived from an EMBL/GenBank/DDBJ whole genome shotgun (WGS) entry which is preliminary data.</text>
</comment>
<dbReference type="PANTHER" id="PTHR33375:SF1">
    <property type="entry name" value="CHROMOSOME-PARTITIONING PROTEIN PARB-RELATED"/>
    <property type="match status" value="1"/>
</dbReference>
<keyword evidence="2" id="KW-0159">Chromosome partition</keyword>
<dbReference type="CDD" id="cd16393">
    <property type="entry name" value="SPO0J_N"/>
    <property type="match status" value="1"/>
</dbReference>
<accession>A0A9D1HAS2</accession>
<dbReference type="PANTHER" id="PTHR33375">
    <property type="entry name" value="CHROMOSOME-PARTITIONING PROTEIN PARB-RELATED"/>
    <property type="match status" value="1"/>
</dbReference>
<dbReference type="FunFam" id="1.10.10.2830:FF:000001">
    <property type="entry name" value="Chromosome partitioning protein ParB"/>
    <property type="match status" value="1"/>
</dbReference>
<dbReference type="GO" id="GO:0003677">
    <property type="term" value="F:DNA binding"/>
    <property type="evidence" value="ECO:0007669"/>
    <property type="project" value="UniProtKB-KW"/>
</dbReference>
<evidence type="ECO:0000256" key="2">
    <source>
        <dbReference type="ARBA" id="ARBA00022829"/>
    </source>
</evidence>
<protein>
    <submittedName>
        <fullName evidence="5">ParB/RepB/Spo0J family partition protein</fullName>
    </submittedName>
</protein>
<dbReference type="SUPFAM" id="SSF110849">
    <property type="entry name" value="ParB/Sulfiredoxin"/>
    <property type="match status" value="1"/>
</dbReference>
<dbReference type="Gene3D" id="1.10.10.2830">
    <property type="match status" value="1"/>
</dbReference>
<dbReference type="AlphaFoldDB" id="A0A9D1HAS2"/>
<dbReference type="GO" id="GO:0007059">
    <property type="term" value="P:chromosome segregation"/>
    <property type="evidence" value="ECO:0007669"/>
    <property type="project" value="UniProtKB-KW"/>
</dbReference>
<dbReference type="InterPro" id="IPR041468">
    <property type="entry name" value="HTH_ParB/Spo0J"/>
</dbReference>